<gene>
    <name evidence="2" type="ORF">Acr_04g0009210</name>
</gene>
<evidence type="ECO:0000313" key="3">
    <source>
        <dbReference type="Proteomes" id="UP000585474"/>
    </source>
</evidence>
<comment type="caution">
    <text evidence="2">The sequence shown here is derived from an EMBL/GenBank/DDBJ whole genome shotgun (WGS) entry which is preliminary data.</text>
</comment>
<feature type="chain" id="PRO_5029911716" evidence="1">
    <location>
        <begin position="25"/>
        <end position="97"/>
    </location>
</feature>
<name>A0A7J0EI80_9ERIC</name>
<protein>
    <submittedName>
        <fullName evidence="2">Uncharacterized protein</fullName>
    </submittedName>
</protein>
<dbReference type="Proteomes" id="UP000585474">
    <property type="component" value="Unassembled WGS sequence"/>
</dbReference>
<evidence type="ECO:0000256" key="1">
    <source>
        <dbReference type="SAM" id="SignalP"/>
    </source>
</evidence>
<evidence type="ECO:0000313" key="2">
    <source>
        <dbReference type="EMBL" id="GFY86183.1"/>
    </source>
</evidence>
<organism evidence="2 3">
    <name type="scientific">Actinidia rufa</name>
    <dbReference type="NCBI Taxonomy" id="165716"/>
    <lineage>
        <taxon>Eukaryota</taxon>
        <taxon>Viridiplantae</taxon>
        <taxon>Streptophyta</taxon>
        <taxon>Embryophyta</taxon>
        <taxon>Tracheophyta</taxon>
        <taxon>Spermatophyta</taxon>
        <taxon>Magnoliopsida</taxon>
        <taxon>eudicotyledons</taxon>
        <taxon>Gunneridae</taxon>
        <taxon>Pentapetalae</taxon>
        <taxon>asterids</taxon>
        <taxon>Ericales</taxon>
        <taxon>Actinidiaceae</taxon>
        <taxon>Actinidia</taxon>
    </lineage>
</organism>
<sequence>MLANHRLYFALSFLFFLFLAVSTGIPGGSKDLRKGVARCGRGFVEIPATATVSAGSGRVLLTETVMLNSLDLNASANSTANPAFQCSAPYASYVIKS</sequence>
<dbReference type="EMBL" id="BJWL01000004">
    <property type="protein sequence ID" value="GFY86183.1"/>
    <property type="molecule type" value="Genomic_DNA"/>
</dbReference>
<feature type="signal peptide" evidence="1">
    <location>
        <begin position="1"/>
        <end position="24"/>
    </location>
</feature>
<keyword evidence="1" id="KW-0732">Signal</keyword>
<dbReference type="AlphaFoldDB" id="A0A7J0EI80"/>
<proteinExistence type="predicted"/>
<keyword evidence="3" id="KW-1185">Reference proteome</keyword>
<reference evidence="2 3" key="1">
    <citation type="submission" date="2019-07" db="EMBL/GenBank/DDBJ databases">
        <title>De Novo Assembly of kiwifruit Actinidia rufa.</title>
        <authorList>
            <person name="Sugita-Konishi S."/>
            <person name="Sato K."/>
            <person name="Mori E."/>
            <person name="Abe Y."/>
            <person name="Kisaki G."/>
            <person name="Hamano K."/>
            <person name="Suezawa K."/>
            <person name="Otani M."/>
            <person name="Fukuda T."/>
            <person name="Manabe T."/>
            <person name="Gomi K."/>
            <person name="Tabuchi M."/>
            <person name="Akimitsu K."/>
            <person name="Kataoka I."/>
        </authorList>
    </citation>
    <scope>NUCLEOTIDE SEQUENCE [LARGE SCALE GENOMIC DNA]</scope>
    <source>
        <strain evidence="3">cv. Fuchu</strain>
    </source>
</reference>
<accession>A0A7J0EI80</accession>